<dbReference type="AlphaFoldDB" id="A0A2P5EW07"/>
<sequence>MKEKHAREIDAWGWVPLKSGVSLSSRPTQCSVVTEFLILRNSEQFSSKFGTRNCTSETRRCCGGGVYGILLWPQVKAVLCSHFPSISGILLAL</sequence>
<evidence type="ECO:0000313" key="2">
    <source>
        <dbReference type="Proteomes" id="UP000237000"/>
    </source>
</evidence>
<dbReference type="InParanoid" id="A0A2P5EW07"/>
<keyword evidence="2" id="KW-1185">Reference proteome</keyword>
<reference evidence="2" key="1">
    <citation type="submission" date="2016-06" db="EMBL/GenBank/DDBJ databases">
        <title>Parallel loss of symbiosis genes in relatives of nitrogen-fixing non-legume Parasponia.</title>
        <authorList>
            <person name="Van Velzen R."/>
            <person name="Holmer R."/>
            <person name="Bu F."/>
            <person name="Rutten L."/>
            <person name="Van Zeijl A."/>
            <person name="Liu W."/>
            <person name="Santuari L."/>
            <person name="Cao Q."/>
            <person name="Sharma T."/>
            <person name="Shen D."/>
            <person name="Roswanjaya Y."/>
            <person name="Wardhani T."/>
            <person name="Kalhor M.S."/>
            <person name="Jansen J."/>
            <person name="Van den Hoogen J."/>
            <person name="Gungor B."/>
            <person name="Hartog M."/>
            <person name="Hontelez J."/>
            <person name="Verver J."/>
            <person name="Yang W.-C."/>
            <person name="Schijlen E."/>
            <person name="Repin R."/>
            <person name="Schilthuizen M."/>
            <person name="Schranz E."/>
            <person name="Heidstra R."/>
            <person name="Miyata K."/>
            <person name="Fedorova E."/>
            <person name="Kohlen W."/>
            <person name="Bisseling T."/>
            <person name="Smit S."/>
            <person name="Geurts R."/>
        </authorList>
    </citation>
    <scope>NUCLEOTIDE SEQUENCE [LARGE SCALE GENOMIC DNA]</scope>
    <source>
        <strain evidence="2">cv. RG33-2</strain>
    </source>
</reference>
<dbReference type="EMBL" id="JXTC01000091">
    <property type="protein sequence ID" value="PON89695.1"/>
    <property type="molecule type" value="Genomic_DNA"/>
</dbReference>
<evidence type="ECO:0000313" key="1">
    <source>
        <dbReference type="EMBL" id="PON89695.1"/>
    </source>
</evidence>
<protein>
    <submittedName>
        <fullName evidence="1">Uncharacterized protein</fullName>
    </submittedName>
</protein>
<gene>
    <name evidence="1" type="ORF">TorRG33x02_145290</name>
</gene>
<name>A0A2P5EW07_TREOI</name>
<accession>A0A2P5EW07</accession>
<comment type="caution">
    <text evidence="1">The sequence shown here is derived from an EMBL/GenBank/DDBJ whole genome shotgun (WGS) entry which is preliminary data.</text>
</comment>
<proteinExistence type="predicted"/>
<organism evidence="1 2">
    <name type="scientific">Trema orientale</name>
    <name type="common">Charcoal tree</name>
    <name type="synonym">Celtis orientalis</name>
    <dbReference type="NCBI Taxonomy" id="63057"/>
    <lineage>
        <taxon>Eukaryota</taxon>
        <taxon>Viridiplantae</taxon>
        <taxon>Streptophyta</taxon>
        <taxon>Embryophyta</taxon>
        <taxon>Tracheophyta</taxon>
        <taxon>Spermatophyta</taxon>
        <taxon>Magnoliopsida</taxon>
        <taxon>eudicotyledons</taxon>
        <taxon>Gunneridae</taxon>
        <taxon>Pentapetalae</taxon>
        <taxon>rosids</taxon>
        <taxon>fabids</taxon>
        <taxon>Rosales</taxon>
        <taxon>Cannabaceae</taxon>
        <taxon>Trema</taxon>
    </lineage>
</organism>
<dbReference type="Proteomes" id="UP000237000">
    <property type="component" value="Unassembled WGS sequence"/>
</dbReference>